<name>A0A7K0CA08_9ACTN</name>
<dbReference type="EMBL" id="WEGJ01000001">
    <property type="protein sequence ID" value="MQY10290.1"/>
    <property type="molecule type" value="Genomic_DNA"/>
</dbReference>
<reference evidence="2 3" key="1">
    <citation type="submission" date="2019-10" db="EMBL/GenBank/DDBJ databases">
        <title>Streptomyces smaragdinus sp. nov. and Streptomyces fabii sp. nov., isolated from the gut of fungus growing-termite Macrotermes natalensis.</title>
        <authorList>
            <person name="Schwitalla J."/>
            <person name="Benndorf R."/>
            <person name="Martin K."/>
            <person name="De Beer W."/>
            <person name="Kaster A.-K."/>
            <person name="Vollmers J."/>
            <person name="Poulsen M."/>
            <person name="Beemelmanns C."/>
        </authorList>
    </citation>
    <scope>NUCLEOTIDE SEQUENCE [LARGE SCALE GENOMIC DNA]</scope>
    <source>
        <strain evidence="2 3">RB5</strain>
    </source>
</reference>
<dbReference type="Proteomes" id="UP000466345">
    <property type="component" value="Unassembled WGS sequence"/>
</dbReference>
<dbReference type="SUPFAM" id="SSF51735">
    <property type="entry name" value="NAD(P)-binding Rossmann-fold domains"/>
    <property type="match status" value="1"/>
</dbReference>
<dbReference type="InterPro" id="IPR036291">
    <property type="entry name" value="NAD(P)-bd_dom_sf"/>
</dbReference>
<sequence>MRVLIAGASGVLGRHMAWEITAAGHQVIALGRTPDGSGALKDMGAEFVRADLLDREGLLRALDGQHADAVIHAATALSSTPLRHSQMAGTDRLRTTGTANLVDAAREIGAKRLVSESMHVGYGYRDFGDTPVTEDTPFAPQGQGAAVEPHLAGFREKERLTFHSDGIEGVSLRFGALYGPGFGVGGTDTIVELLRARKLPVADGGGVLNWTDLRDAGRATLLALERGEAGRAYNIVDDTAVSLTDHIRRAAEVFGTPRPRTVPMWLLRFAAPYVHTMMKTSMHVSNARARRELGWEPTTASSLEGLRKLAG</sequence>
<keyword evidence="3" id="KW-1185">Reference proteome</keyword>
<dbReference type="InterPro" id="IPR051783">
    <property type="entry name" value="NAD(P)-dependent_oxidoreduct"/>
</dbReference>
<dbReference type="OrthoDB" id="9787292at2"/>
<keyword evidence="2" id="KW-0560">Oxidoreductase</keyword>
<dbReference type="GO" id="GO:0005737">
    <property type="term" value="C:cytoplasm"/>
    <property type="evidence" value="ECO:0007669"/>
    <property type="project" value="TreeGrafter"/>
</dbReference>
<dbReference type="RefSeq" id="WP_153449613.1">
    <property type="nucleotide sequence ID" value="NZ_WEGJ01000001.1"/>
</dbReference>
<accession>A0A7K0CA08</accession>
<proteinExistence type="predicted"/>
<feature type="domain" description="NAD-dependent epimerase/dehydratase" evidence="1">
    <location>
        <begin position="3"/>
        <end position="235"/>
    </location>
</feature>
<dbReference type="EC" id="1.1.1.281" evidence="2"/>
<dbReference type="PANTHER" id="PTHR48079">
    <property type="entry name" value="PROTEIN YEEZ"/>
    <property type="match status" value="1"/>
</dbReference>
<dbReference type="GO" id="GO:0033705">
    <property type="term" value="F:GDP-4-dehydro-6-deoxy-D-mannose reductase activity"/>
    <property type="evidence" value="ECO:0007669"/>
    <property type="project" value="UniProtKB-EC"/>
</dbReference>
<dbReference type="Pfam" id="PF01370">
    <property type="entry name" value="Epimerase"/>
    <property type="match status" value="1"/>
</dbReference>
<dbReference type="Gene3D" id="3.40.50.720">
    <property type="entry name" value="NAD(P)-binding Rossmann-like Domain"/>
    <property type="match status" value="1"/>
</dbReference>
<organism evidence="2 3">
    <name type="scientific">Streptomyces smaragdinus</name>
    <dbReference type="NCBI Taxonomy" id="2585196"/>
    <lineage>
        <taxon>Bacteria</taxon>
        <taxon>Bacillati</taxon>
        <taxon>Actinomycetota</taxon>
        <taxon>Actinomycetes</taxon>
        <taxon>Kitasatosporales</taxon>
        <taxon>Streptomycetaceae</taxon>
        <taxon>Streptomyces</taxon>
    </lineage>
</organism>
<evidence type="ECO:0000313" key="3">
    <source>
        <dbReference type="Proteomes" id="UP000466345"/>
    </source>
</evidence>
<dbReference type="AlphaFoldDB" id="A0A7K0CA08"/>
<dbReference type="InterPro" id="IPR001509">
    <property type="entry name" value="Epimerase_deHydtase"/>
</dbReference>
<dbReference type="GO" id="GO:0004029">
    <property type="term" value="F:aldehyde dehydrogenase (NAD+) activity"/>
    <property type="evidence" value="ECO:0007669"/>
    <property type="project" value="TreeGrafter"/>
</dbReference>
<evidence type="ECO:0000313" key="2">
    <source>
        <dbReference type="EMBL" id="MQY10290.1"/>
    </source>
</evidence>
<dbReference type="PANTHER" id="PTHR48079:SF6">
    <property type="entry name" value="NAD(P)-BINDING DOMAIN-CONTAINING PROTEIN-RELATED"/>
    <property type="match status" value="1"/>
</dbReference>
<evidence type="ECO:0000259" key="1">
    <source>
        <dbReference type="Pfam" id="PF01370"/>
    </source>
</evidence>
<protein>
    <submittedName>
        <fullName evidence="2">GDP-6-deoxy-D-mannose reductase</fullName>
        <ecNumber evidence="2">1.1.1.281</ecNumber>
    </submittedName>
</protein>
<gene>
    <name evidence="2" type="primary">rmd</name>
    <name evidence="2" type="ORF">SRB5_03970</name>
</gene>
<comment type="caution">
    <text evidence="2">The sequence shown here is derived from an EMBL/GenBank/DDBJ whole genome shotgun (WGS) entry which is preliminary data.</text>
</comment>